<feature type="transmembrane region" description="Helical" evidence="7">
    <location>
        <begin position="30"/>
        <end position="46"/>
    </location>
</feature>
<feature type="active site" evidence="6">
    <location>
        <position position="166"/>
    </location>
</feature>
<evidence type="ECO:0000256" key="6">
    <source>
        <dbReference type="PIRSR" id="PIRSR600223-1"/>
    </source>
</evidence>
<feature type="domain" description="Peptidase S26" evidence="8">
    <location>
        <begin position="95"/>
        <end position="254"/>
    </location>
</feature>
<dbReference type="NCBIfam" id="TIGR02227">
    <property type="entry name" value="sigpep_I_bact"/>
    <property type="match status" value="1"/>
</dbReference>
<keyword evidence="7" id="KW-0472">Membrane</keyword>
<dbReference type="Proteomes" id="UP000528322">
    <property type="component" value="Unassembled WGS sequence"/>
</dbReference>
<keyword evidence="10" id="KW-1185">Reference proteome</keyword>
<evidence type="ECO:0000259" key="8">
    <source>
        <dbReference type="Pfam" id="PF10502"/>
    </source>
</evidence>
<keyword evidence="7" id="KW-0812">Transmembrane</keyword>
<evidence type="ECO:0000256" key="5">
    <source>
        <dbReference type="ARBA" id="ARBA00022801"/>
    </source>
</evidence>
<dbReference type="GO" id="GO:0006465">
    <property type="term" value="P:signal peptide processing"/>
    <property type="evidence" value="ECO:0007669"/>
    <property type="project" value="InterPro"/>
</dbReference>
<keyword evidence="5 7" id="KW-0378">Hydrolase</keyword>
<evidence type="ECO:0000256" key="2">
    <source>
        <dbReference type="ARBA" id="ARBA00009370"/>
    </source>
</evidence>
<evidence type="ECO:0000313" key="9">
    <source>
        <dbReference type="EMBL" id="MBB5020839.1"/>
    </source>
</evidence>
<dbReference type="Pfam" id="PF10502">
    <property type="entry name" value="Peptidase_S26"/>
    <property type="match status" value="1"/>
</dbReference>
<organism evidence="9 10">
    <name type="scientific">Desulfurispira natronophila</name>
    <dbReference type="NCBI Taxonomy" id="682562"/>
    <lineage>
        <taxon>Bacteria</taxon>
        <taxon>Pseudomonadati</taxon>
        <taxon>Chrysiogenota</taxon>
        <taxon>Chrysiogenia</taxon>
        <taxon>Chrysiogenales</taxon>
        <taxon>Chrysiogenaceae</taxon>
        <taxon>Desulfurispira</taxon>
    </lineage>
</organism>
<comment type="subcellular location">
    <subcellularLocation>
        <location evidence="7">Membrane</location>
        <topology evidence="7">Single-pass type II membrane protein</topology>
    </subcellularLocation>
</comment>
<comment type="catalytic activity">
    <reaction evidence="1 7">
        <text>Cleavage of hydrophobic, N-terminal signal or leader sequences from secreted and periplasmic proteins.</text>
        <dbReference type="EC" id="3.4.21.89"/>
    </reaction>
</comment>
<reference evidence="9 10" key="1">
    <citation type="submission" date="2020-08" db="EMBL/GenBank/DDBJ databases">
        <title>Genomic Encyclopedia of Type Strains, Phase IV (KMG-IV): sequencing the most valuable type-strain genomes for metagenomic binning, comparative biology and taxonomic classification.</title>
        <authorList>
            <person name="Goeker M."/>
        </authorList>
    </citation>
    <scope>NUCLEOTIDE SEQUENCE [LARGE SCALE GENOMIC DNA]</scope>
    <source>
        <strain evidence="9 10">DSM 22071</strain>
    </source>
</reference>
<comment type="similarity">
    <text evidence="2 7">Belongs to the peptidase S26 family.</text>
</comment>
<dbReference type="CDD" id="cd06530">
    <property type="entry name" value="S26_SPase_I"/>
    <property type="match status" value="1"/>
</dbReference>
<dbReference type="PROSITE" id="PS00760">
    <property type="entry name" value="SPASE_I_2"/>
    <property type="match status" value="1"/>
</dbReference>
<keyword evidence="7" id="KW-0645">Protease</keyword>
<keyword evidence="7" id="KW-1133">Transmembrane helix</keyword>
<evidence type="ECO:0000313" key="10">
    <source>
        <dbReference type="Proteomes" id="UP000528322"/>
    </source>
</evidence>
<name>A0A7W7Y2I6_9BACT</name>
<dbReference type="EMBL" id="JACHID010000001">
    <property type="protein sequence ID" value="MBB5020839.1"/>
    <property type="molecule type" value="Genomic_DNA"/>
</dbReference>
<dbReference type="RefSeq" id="WP_221270335.1">
    <property type="nucleotide sequence ID" value="NZ_JACHID010000001.1"/>
</dbReference>
<dbReference type="PROSITE" id="PS00761">
    <property type="entry name" value="SPASE_I_3"/>
    <property type="match status" value="1"/>
</dbReference>
<gene>
    <name evidence="9" type="ORF">HNR37_000142</name>
</gene>
<dbReference type="InterPro" id="IPR019533">
    <property type="entry name" value="Peptidase_S26"/>
</dbReference>
<evidence type="ECO:0000256" key="1">
    <source>
        <dbReference type="ARBA" id="ARBA00000677"/>
    </source>
</evidence>
<dbReference type="GO" id="GO:0016020">
    <property type="term" value="C:membrane"/>
    <property type="evidence" value="ECO:0007669"/>
    <property type="project" value="UniProtKB-SubCell"/>
</dbReference>
<dbReference type="PANTHER" id="PTHR43390">
    <property type="entry name" value="SIGNAL PEPTIDASE I"/>
    <property type="match status" value="1"/>
</dbReference>
<feature type="transmembrane region" description="Helical" evidence="7">
    <location>
        <begin position="58"/>
        <end position="78"/>
    </location>
</feature>
<accession>A0A7W7Y2I6</accession>
<dbReference type="EC" id="3.4.21.89" evidence="3 7"/>
<sequence>MTNNDHDSDKEILGHQQKTSPIKTFFDRHLDLIIAVFYVLCLIFWADQLPLKMGPTTVSIPMVIILVLLIAHHGFYYINSFVKEPVLVRGKFQRFIDEVSQVLAMALVIIIFIVQAFKIPSGSMLDTLQIGDHLLVNKFIYRFVDIEQGDVVVFKFPPEPHIDYIKRVVATPGDTVKIIDKKVFVNDELYESGHEQYLDATVQPDSPRDNMKEFTVPDGKYFTLGDNRDNSFDSRFWGFVPEEKIVGKAFIIYFSWDGENNAVRFNRIGNIIR</sequence>
<feature type="transmembrane region" description="Helical" evidence="7">
    <location>
        <begin position="99"/>
        <end position="117"/>
    </location>
</feature>
<dbReference type="InterPro" id="IPR000223">
    <property type="entry name" value="Pept_S26A_signal_pept_1"/>
</dbReference>
<dbReference type="SUPFAM" id="SSF51306">
    <property type="entry name" value="LexA/Signal peptidase"/>
    <property type="match status" value="1"/>
</dbReference>
<dbReference type="InterPro" id="IPR019757">
    <property type="entry name" value="Pept_S26A_signal_pept_1_Lys-AS"/>
</dbReference>
<proteinExistence type="inferred from homology"/>
<evidence type="ECO:0000256" key="4">
    <source>
        <dbReference type="ARBA" id="ARBA00019232"/>
    </source>
</evidence>
<evidence type="ECO:0000256" key="3">
    <source>
        <dbReference type="ARBA" id="ARBA00013208"/>
    </source>
</evidence>
<dbReference type="GO" id="GO:0004252">
    <property type="term" value="F:serine-type endopeptidase activity"/>
    <property type="evidence" value="ECO:0007669"/>
    <property type="project" value="InterPro"/>
</dbReference>
<dbReference type="InterPro" id="IPR019758">
    <property type="entry name" value="Pept_S26A_signal_pept_1_CS"/>
</dbReference>
<dbReference type="PANTHER" id="PTHR43390:SF1">
    <property type="entry name" value="CHLOROPLAST PROCESSING PEPTIDASE"/>
    <property type="match status" value="1"/>
</dbReference>
<dbReference type="PRINTS" id="PR00727">
    <property type="entry name" value="LEADERPTASE"/>
</dbReference>
<feature type="active site" evidence="6">
    <location>
        <position position="123"/>
    </location>
</feature>
<dbReference type="AlphaFoldDB" id="A0A7W7Y2I6"/>
<dbReference type="GO" id="GO:0009003">
    <property type="term" value="F:signal peptidase activity"/>
    <property type="evidence" value="ECO:0007669"/>
    <property type="project" value="UniProtKB-EC"/>
</dbReference>
<dbReference type="Gene3D" id="2.10.109.10">
    <property type="entry name" value="Umud Fragment, subunit A"/>
    <property type="match status" value="1"/>
</dbReference>
<comment type="caution">
    <text evidence="7">Lacks conserved residue(s) required for the propagation of feature annotation.</text>
</comment>
<dbReference type="InterPro" id="IPR036286">
    <property type="entry name" value="LexA/Signal_pep-like_sf"/>
</dbReference>
<comment type="caution">
    <text evidence="9">The sequence shown here is derived from an EMBL/GenBank/DDBJ whole genome shotgun (WGS) entry which is preliminary data.</text>
</comment>
<evidence type="ECO:0000256" key="7">
    <source>
        <dbReference type="RuleBase" id="RU362042"/>
    </source>
</evidence>
<protein>
    <recommendedName>
        <fullName evidence="4 7">Signal peptidase I</fullName>
        <ecNumber evidence="3 7">3.4.21.89</ecNumber>
    </recommendedName>
</protein>